<feature type="domain" description="Myb-like" evidence="2">
    <location>
        <begin position="681"/>
        <end position="731"/>
    </location>
</feature>
<dbReference type="Pfam" id="PF00249">
    <property type="entry name" value="Myb_DNA-binding"/>
    <property type="match status" value="2"/>
</dbReference>
<feature type="region of interest" description="Disordered" evidence="1">
    <location>
        <begin position="194"/>
        <end position="217"/>
    </location>
</feature>
<gene>
    <name evidence="4" type="ORF">BJ878DRAFT_518302</name>
</gene>
<proteinExistence type="predicted"/>
<feature type="compositionally biased region" description="Basic and acidic residues" evidence="1">
    <location>
        <begin position="1347"/>
        <end position="1356"/>
    </location>
</feature>
<feature type="compositionally biased region" description="Low complexity" evidence="1">
    <location>
        <begin position="910"/>
        <end position="930"/>
    </location>
</feature>
<feature type="compositionally biased region" description="Polar residues" evidence="1">
    <location>
        <begin position="1011"/>
        <end position="1024"/>
    </location>
</feature>
<feature type="compositionally biased region" description="Polar residues" evidence="1">
    <location>
        <begin position="1081"/>
        <end position="1091"/>
    </location>
</feature>
<dbReference type="EMBL" id="MU254138">
    <property type="protein sequence ID" value="KAG9241925.1"/>
    <property type="molecule type" value="Genomic_DNA"/>
</dbReference>
<feature type="compositionally biased region" description="Polar residues" evidence="1">
    <location>
        <begin position="1162"/>
        <end position="1187"/>
    </location>
</feature>
<feature type="region of interest" description="Disordered" evidence="1">
    <location>
        <begin position="1329"/>
        <end position="1379"/>
    </location>
</feature>
<organism evidence="4 5">
    <name type="scientific">Calycina marina</name>
    <dbReference type="NCBI Taxonomy" id="1763456"/>
    <lineage>
        <taxon>Eukaryota</taxon>
        <taxon>Fungi</taxon>
        <taxon>Dikarya</taxon>
        <taxon>Ascomycota</taxon>
        <taxon>Pezizomycotina</taxon>
        <taxon>Leotiomycetes</taxon>
        <taxon>Helotiales</taxon>
        <taxon>Pezizellaceae</taxon>
        <taxon>Calycina</taxon>
    </lineage>
</organism>
<protein>
    <recommendedName>
        <fullName evidence="6">SANT domain-containing protein</fullName>
    </recommendedName>
</protein>
<feature type="domain" description="SANT" evidence="3">
    <location>
        <begin position="426"/>
        <end position="477"/>
    </location>
</feature>
<feature type="compositionally biased region" description="Polar residues" evidence="1">
    <location>
        <begin position="1238"/>
        <end position="1248"/>
    </location>
</feature>
<evidence type="ECO:0000256" key="1">
    <source>
        <dbReference type="SAM" id="MobiDB-lite"/>
    </source>
</evidence>
<feature type="region of interest" description="Disordered" evidence="1">
    <location>
        <begin position="891"/>
        <end position="953"/>
    </location>
</feature>
<dbReference type="SUPFAM" id="SSF46689">
    <property type="entry name" value="Homeodomain-like"/>
    <property type="match status" value="2"/>
</dbReference>
<feature type="region of interest" description="Disordered" evidence="1">
    <location>
        <begin position="980"/>
        <end position="1128"/>
    </location>
</feature>
<dbReference type="InterPro" id="IPR017884">
    <property type="entry name" value="SANT_dom"/>
</dbReference>
<reference evidence="4" key="1">
    <citation type="journal article" date="2021" name="IMA Fungus">
        <title>Genomic characterization of three marine fungi, including Emericellopsis atlantica sp. nov. with signatures of a generalist lifestyle and marine biomass degradation.</title>
        <authorList>
            <person name="Hagestad O.C."/>
            <person name="Hou L."/>
            <person name="Andersen J.H."/>
            <person name="Hansen E.H."/>
            <person name="Altermark B."/>
            <person name="Li C."/>
            <person name="Kuhnert E."/>
            <person name="Cox R.J."/>
            <person name="Crous P.W."/>
            <person name="Spatafora J.W."/>
            <person name="Lail K."/>
            <person name="Amirebrahimi M."/>
            <person name="Lipzen A."/>
            <person name="Pangilinan J."/>
            <person name="Andreopoulos W."/>
            <person name="Hayes R.D."/>
            <person name="Ng V."/>
            <person name="Grigoriev I.V."/>
            <person name="Jackson S.A."/>
            <person name="Sutton T.D.S."/>
            <person name="Dobson A.D.W."/>
            <person name="Rama T."/>
        </authorList>
    </citation>
    <scope>NUCLEOTIDE SEQUENCE</scope>
    <source>
        <strain evidence="4">TRa3180A</strain>
    </source>
</reference>
<dbReference type="GO" id="GO:0034967">
    <property type="term" value="C:Set3 complex"/>
    <property type="evidence" value="ECO:0007669"/>
    <property type="project" value="TreeGrafter"/>
</dbReference>
<dbReference type="InterPro" id="IPR001005">
    <property type="entry name" value="SANT/Myb"/>
</dbReference>
<dbReference type="PROSITE" id="PS51293">
    <property type="entry name" value="SANT"/>
    <property type="match status" value="1"/>
</dbReference>
<feature type="region of interest" description="Disordered" evidence="1">
    <location>
        <begin position="1201"/>
        <end position="1276"/>
    </location>
</feature>
<accession>A0A9P7YZ55</accession>
<feature type="compositionally biased region" description="Polar residues" evidence="1">
    <location>
        <begin position="820"/>
        <end position="829"/>
    </location>
</feature>
<dbReference type="Proteomes" id="UP000887226">
    <property type="component" value="Unassembled WGS sequence"/>
</dbReference>
<dbReference type="GO" id="GO:0006357">
    <property type="term" value="P:regulation of transcription by RNA polymerase II"/>
    <property type="evidence" value="ECO:0007669"/>
    <property type="project" value="TreeGrafter"/>
</dbReference>
<feature type="compositionally biased region" description="Acidic residues" evidence="1">
    <location>
        <begin position="514"/>
        <end position="523"/>
    </location>
</feature>
<dbReference type="PANTHER" id="PTHR13992:SF39">
    <property type="entry name" value="SMRTER, ISOFORM G"/>
    <property type="match status" value="1"/>
</dbReference>
<feature type="compositionally biased region" description="Polar residues" evidence="1">
    <location>
        <begin position="993"/>
        <end position="1004"/>
    </location>
</feature>
<feature type="region of interest" description="Disordered" evidence="1">
    <location>
        <begin position="1152"/>
        <end position="1187"/>
    </location>
</feature>
<feature type="region of interest" description="Disordered" evidence="1">
    <location>
        <begin position="127"/>
        <end position="162"/>
    </location>
</feature>
<evidence type="ECO:0000313" key="4">
    <source>
        <dbReference type="EMBL" id="KAG9241925.1"/>
    </source>
</evidence>
<dbReference type="InterPro" id="IPR009057">
    <property type="entry name" value="Homeodomain-like_sf"/>
</dbReference>
<dbReference type="OrthoDB" id="10258692at2759"/>
<feature type="region of interest" description="Disordered" evidence="1">
    <location>
        <begin position="1411"/>
        <end position="1457"/>
    </location>
</feature>
<dbReference type="PROSITE" id="PS50090">
    <property type="entry name" value="MYB_LIKE"/>
    <property type="match status" value="1"/>
</dbReference>
<sequence length="1457" mass="161472">MLVKRKVPEDSQELAIWNAEIERHAAWKRAEFHLDLIAISPWRPRFGLETDWVRLLSLYEDSAVDGSLLAKHSLDPPGSIPNECVAAVPAVDNADFAIIKAHERADLMIEAPQQTMETAHPIVGTITPRDASESRVTGDAGSEPLNRPTSPGKGVSSATAEVSAADHSLTTIDFEMIAEPEKSTTAVIEGALVHDSDPYPQPKIEQHDDPEDEQSTAERREELQMVRRMMRTPPSADLLRLKIESPFLNDYFRDALLVTAKLRGVNGHVEDKLHSSAEKRTMDQEKERKLWRERYYQYRIWTGKSNDATCVKSRAAFAKAKEDAAAEQAIVKSSTPGPVAKPEPQKRTGRFATEYDLEKAIQDSMQDAAKTQKEEERVVRKETATAKEATIPDMRWDPDQWEANTFQDYTHLVPFDRAINILQCGEPIDNFTVDEDDLFLKAYLDFPKQWGKIAEALPERDYKACIQHYYIKKHSDNFKAQLKKKGKRRTRAPVVKGAKPKSNALIADIVSRDDGDDAQEENGGDQRRRLRRAAAPTWNFGTAAPSEAASPVPTPGRKTAVAPKAENGSDAPPARKRTKAVREKAPKQAKSSQLLAAAPTPTGRPMDSPPVQSSSNVGGQMGMNRFPASYDPAAQTSTVFPNSPFPSSGKNFPVSFEPLTQTFTTQPRLPSIPPSVLDPDRNQQTSSYWSVPEQTEFPDLLRYFGTDWNGIAKHMTSKTNTMVKNYYQRQVENNPQNGWRAIAQEADDKRGRGESTGPLPAPIIVPSKPRGHILASNPRTGLAMEGSESDNMPILGSKLPQGSPPQPAISRYTALAQAGPSRTPSQPATPASLLGKQSPREPRPIHGQNHAQHTPQQMQTQPSRGPRGPGPAMGLFLTDPQRPILQASNSYGQSLHSGQSTPNNAEPNHRAQQAAIAAEAERAQALAKLQEQGHRASVGPTQQKQEELEREQQQAIEIQRAQQARHQLKQEAEMPSLHQFEPYPTASPRLNPALQTRGDNTISFDSRRTIPPQQLYSTARSTQPSQPPRNLLTDSPIGNPELKPNLPSATLRAPGQESYNLPPQAHASARTPQPLPPQAATKKSNIMSLLNNDDPPEPPRSMPSHRLSEPSSMQVSHTPPPQQGHQARFLPHNVPQMTGQAPQQNLHALPQHQPQHAYGQHSAGSMHQHTSSIGQQPRSFTPNSFETLNYSSSNVPIQHQQQLSAASMYAQPARQSAALRREPPGNDMHAFGGGFARGTSQPQSQSSMRLKESPYSATPPSQASRQQAPSPLDQAAPSERDYYNRQQYLLNSHNAVASPQMGPAFGVQAQHQAPAHRQLAFGQAISHTASPPTQFASQHPLHTSRHNSFDGRDVRDGWFPPASTSAPSAQQGHSQAPQIHSAPLSLHQQQTYPPIMYDSQVERQRQDGYRRFQQDDYARRELEAQRDADARQEELTHRDDMRHRGEMARREENARRR</sequence>
<feature type="region of interest" description="Disordered" evidence="1">
    <location>
        <begin position="328"/>
        <end position="347"/>
    </location>
</feature>
<dbReference type="InterPro" id="IPR051571">
    <property type="entry name" value="N-CoR_corepressor"/>
</dbReference>
<evidence type="ECO:0000259" key="2">
    <source>
        <dbReference type="PROSITE" id="PS50090"/>
    </source>
</evidence>
<feature type="compositionally biased region" description="Polar residues" evidence="1">
    <location>
        <begin position="1255"/>
        <end position="1269"/>
    </location>
</feature>
<feature type="region of interest" description="Disordered" evidence="1">
    <location>
        <begin position="510"/>
        <end position="624"/>
    </location>
</feature>
<feature type="compositionally biased region" description="Polar residues" evidence="1">
    <location>
        <begin position="1329"/>
        <end position="1341"/>
    </location>
</feature>
<dbReference type="SMART" id="SM00717">
    <property type="entry name" value="SANT"/>
    <property type="match status" value="2"/>
</dbReference>
<feature type="compositionally biased region" description="Polar residues" evidence="1">
    <location>
        <begin position="1362"/>
        <end position="1378"/>
    </location>
</feature>
<feature type="region of interest" description="Disordered" evidence="1">
    <location>
        <begin position="746"/>
        <end position="877"/>
    </location>
</feature>
<evidence type="ECO:0008006" key="6">
    <source>
        <dbReference type="Google" id="ProtNLM"/>
    </source>
</evidence>
<evidence type="ECO:0000259" key="3">
    <source>
        <dbReference type="PROSITE" id="PS51293"/>
    </source>
</evidence>
<comment type="caution">
    <text evidence="4">The sequence shown here is derived from an EMBL/GenBank/DDBJ whole genome shotgun (WGS) entry which is preliminary data.</text>
</comment>
<dbReference type="PANTHER" id="PTHR13992">
    <property type="entry name" value="NUCLEAR RECEPTOR CO-REPRESSOR RELATED NCOR"/>
    <property type="match status" value="1"/>
</dbReference>
<dbReference type="CDD" id="cd00167">
    <property type="entry name" value="SANT"/>
    <property type="match status" value="2"/>
</dbReference>
<feature type="region of interest" description="Disordered" evidence="1">
    <location>
        <begin position="664"/>
        <end position="688"/>
    </location>
</feature>
<name>A0A9P7YZ55_9HELO</name>
<keyword evidence="5" id="KW-1185">Reference proteome</keyword>
<feature type="compositionally biased region" description="Polar residues" evidence="1">
    <location>
        <begin position="891"/>
        <end position="906"/>
    </location>
</feature>
<feature type="compositionally biased region" description="Polar residues" evidence="1">
    <location>
        <begin position="849"/>
        <end position="863"/>
    </location>
</feature>
<evidence type="ECO:0000313" key="5">
    <source>
        <dbReference type="Proteomes" id="UP000887226"/>
    </source>
</evidence>
<dbReference type="Gene3D" id="1.10.10.60">
    <property type="entry name" value="Homeodomain-like"/>
    <property type="match status" value="2"/>
</dbReference>